<sequence length="299" mass="32279">MRSSKALRLAARRVLVAEAPSCGPLCYLPRNMQTRGFCLMPLIRGIHSGLTSILDLERAVRGGGNSRATSGTAQGTRIIEPSAHRSQGFQTSASQRSAPKKRSEGPTVRPNPGEPLPEQMRSLMRSVIHPVVVCTSTHNGEPRAMTMSSFTSLTLTPTPLVTFNVRTPSRTLDAIASSKHFNIHMLVGDDSGKAVADHFTHGNMDGKGLWGMRYEIEEGPNGPPLVKDKGVLYVLRCRLFEEGVEGGLPQVRDHVMVVGEVVEVVDGEGGGGLEFGLAYADRKYREVGDVIPGKPKDSV</sequence>
<evidence type="ECO:0000313" key="4">
    <source>
        <dbReference type="EMBL" id="KAK0392062.1"/>
    </source>
</evidence>
<organism evidence="4 5">
    <name type="scientific">Sarocladium strictum</name>
    <name type="common">Black bundle disease fungus</name>
    <name type="synonym">Acremonium strictum</name>
    <dbReference type="NCBI Taxonomy" id="5046"/>
    <lineage>
        <taxon>Eukaryota</taxon>
        <taxon>Fungi</taxon>
        <taxon>Dikarya</taxon>
        <taxon>Ascomycota</taxon>
        <taxon>Pezizomycotina</taxon>
        <taxon>Sordariomycetes</taxon>
        <taxon>Hypocreomycetidae</taxon>
        <taxon>Hypocreales</taxon>
        <taxon>Sarocladiaceae</taxon>
        <taxon>Sarocladium</taxon>
    </lineage>
</organism>
<evidence type="ECO:0000259" key="3">
    <source>
        <dbReference type="SMART" id="SM00903"/>
    </source>
</evidence>
<accession>A0AA39GR74</accession>
<dbReference type="GO" id="GO:0042602">
    <property type="term" value="F:riboflavin reductase (NADPH) activity"/>
    <property type="evidence" value="ECO:0007669"/>
    <property type="project" value="TreeGrafter"/>
</dbReference>
<dbReference type="InterPro" id="IPR002563">
    <property type="entry name" value="Flavin_Rdtase-like_dom"/>
</dbReference>
<feature type="compositionally biased region" description="Polar residues" evidence="2">
    <location>
        <begin position="84"/>
        <end position="97"/>
    </location>
</feature>
<gene>
    <name evidence="4" type="ORF">NLU13_1560</name>
</gene>
<dbReference type="Gene3D" id="2.30.110.10">
    <property type="entry name" value="Electron Transport, Fmn-binding Protein, Chain A"/>
    <property type="match status" value="1"/>
</dbReference>
<feature type="region of interest" description="Disordered" evidence="2">
    <location>
        <begin position="62"/>
        <end position="118"/>
    </location>
</feature>
<dbReference type="SMART" id="SM00903">
    <property type="entry name" value="Flavin_Reduct"/>
    <property type="match status" value="1"/>
</dbReference>
<reference evidence="4" key="1">
    <citation type="submission" date="2022-10" db="EMBL/GenBank/DDBJ databases">
        <title>Determination and structural analysis of whole genome sequence of Sarocladium strictum F4-1.</title>
        <authorList>
            <person name="Hu L."/>
            <person name="Jiang Y."/>
        </authorList>
    </citation>
    <scope>NUCLEOTIDE SEQUENCE</scope>
    <source>
        <strain evidence="4">F4-1</strain>
    </source>
</reference>
<dbReference type="PANTHER" id="PTHR30466">
    <property type="entry name" value="FLAVIN REDUCTASE"/>
    <property type="match status" value="1"/>
</dbReference>
<dbReference type="Proteomes" id="UP001175261">
    <property type="component" value="Unassembled WGS sequence"/>
</dbReference>
<dbReference type="InterPro" id="IPR050268">
    <property type="entry name" value="NADH-dep_flavin_reductase"/>
</dbReference>
<keyword evidence="1" id="KW-0560">Oxidoreductase</keyword>
<dbReference type="Pfam" id="PF01613">
    <property type="entry name" value="Flavin_Reduct"/>
    <property type="match status" value="1"/>
</dbReference>
<name>A0AA39GR74_SARSR</name>
<evidence type="ECO:0000256" key="1">
    <source>
        <dbReference type="ARBA" id="ARBA00023002"/>
    </source>
</evidence>
<dbReference type="SUPFAM" id="SSF50475">
    <property type="entry name" value="FMN-binding split barrel"/>
    <property type="match status" value="1"/>
</dbReference>
<dbReference type="InterPro" id="IPR012349">
    <property type="entry name" value="Split_barrel_FMN-bd"/>
</dbReference>
<feature type="compositionally biased region" description="Polar residues" evidence="2">
    <location>
        <begin position="66"/>
        <end position="75"/>
    </location>
</feature>
<dbReference type="PANTHER" id="PTHR30466:SF1">
    <property type="entry name" value="FMN REDUCTASE (NADH) RUTF"/>
    <property type="match status" value="1"/>
</dbReference>
<evidence type="ECO:0000313" key="5">
    <source>
        <dbReference type="Proteomes" id="UP001175261"/>
    </source>
</evidence>
<dbReference type="GO" id="GO:0010181">
    <property type="term" value="F:FMN binding"/>
    <property type="evidence" value="ECO:0007669"/>
    <property type="project" value="InterPro"/>
</dbReference>
<comment type="caution">
    <text evidence="4">The sequence shown here is derived from an EMBL/GenBank/DDBJ whole genome shotgun (WGS) entry which is preliminary data.</text>
</comment>
<proteinExistence type="predicted"/>
<evidence type="ECO:0000256" key="2">
    <source>
        <dbReference type="SAM" id="MobiDB-lite"/>
    </source>
</evidence>
<dbReference type="AlphaFoldDB" id="A0AA39GR74"/>
<feature type="domain" description="Flavin reductase like" evidence="3">
    <location>
        <begin position="124"/>
        <end position="286"/>
    </location>
</feature>
<dbReference type="EMBL" id="JAPDFR010000001">
    <property type="protein sequence ID" value="KAK0392062.1"/>
    <property type="molecule type" value="Genomic_DNA"/>
</dbReference>
<protein>
    <recommendedName>
        <fullName evidence="3">Flavin reductase like domain-containing protein</fullName>
    </recommendedName>
</protein>
<keyword evidence="5" id="KW-1185">Reference proteome</keyword>